<protein>
    <submittedName>
        <fullName evidence="1">Peroxiredoxin OsmC</fullName>
    </submittedName>
</protein>
<sequence>MTTLQMNWSGSTKGSGTIEADKMKLPIAIPEHFGGTGEGANPKELLAASAASCYLMTLVAMLQGHKIPATGVTMTTELSGDKPANMHIVHTVQLELQEGAQPEQKQDAQSLIEKADKSCMIGNLIKESGVKITITSKATA</sequence>
<dbReference type="eggNOG" id="COG1764">
    <property type="taxonomic scope" value="Bacteria"/>
</dbReference>
<dbReference type="InterPro" id="IPR015946">
    <property type="entry name" value="KH_dom-like_a/b"/>
</dbReference>
<dbReference type="RefSeq" id="WP_042392826.1">
    <property type="nucleotide sequence ID" value="NZ_BBMZ01000015.1"/>
</dbReference>
<dbReference type="STRING" id="1115515.EV102420_15_01010"/>
<dbReference type="Proteomes" id="UP000029462">
    <property type="component" value="Unassembled WGS sequence"/>
</dbReference>
<dbReference type="PANTHER" id="PTHR42830">
    <property type="entry name" value="OSMOTICALLY INDUCIBLE FAMILY PROTEIN"/>
    <property type="match status" value="1"/>
</dbReference>
<organism evidence="1 2">
    <name type="scientific">Pseudescherichia vulneris NBRC 102420</name>
    <dbReference type="NCBI Taxonomy" id="1115515"/>
    <lineage>
        <taxon>Bacteria</taxon>
        <taxon>Pseudomonadati</taxon>
        <taxon>Pseudomonadota</taxon>
        <taxon>Gammaproteobacteria</taxon>
        <taxon>Enterobacterales</taxon>
        <taxon>Enterobacteriaceae</taxon>
        <taxon>Pseudescherichia</taxon>
    </lineage>
</organism>
<dbReference type="InterPro" id="IPR052707">
    <property type="entry name" value="OsmC_Ohr_Peroxiredoxin"/>
</dbReference>
<dbReference type="Gene3D" id="3.30.300.20">
    <property type="match status" value="1"/>
</dbReference>
<keyword evidence="2" id="KW-1185">Reference proteome</keyword>
<dbReference type="InterPro" id="IPR036102">
    <property type="entry name" value="OsmC/Ohrsf"/>
</dbReference>
<dbReference type="InterPro" id="IPR003718">
    <property type="entry name" value="OsmC/Ohr_fam"/>
</dbReference>
<gene>
    <name evidence="1" type="primary">osmC</name>
    <name evidence="1" type="ORF">EV102420_15_01010</name>
</gene>
<dbReference type="AlphaFoldDB" id="A0A090V7G2"/>
<reference evidence="1 2" key="1">
    <citation type="submission" date="2014-09" db="EMBL/GenBank/DDBJ databases">
        <title>Whole genome shotgun sequence of Escherichia vulneris NBRC 102420.</title>
        <authorList>
            <person name="Yoshida Y."/>
            <person name="Hosoyama A."/>
            <person name="Tsuchikane K."/>
            <person name="Ohji S."/>
            <person name="Ichikawa N."/>
            <person name="Kimura A."/>
            <person name="Yamazoe A."/>
            <person name="Ezaki T."/>
            <person name="Fujita N."/>
        </authorList>
    </citation>
    <scope>NUCLEOTIDE SEQUENCE [LARGE SCALE GENOMIC DNA]</scope>
    <source>
        <strain evidence="1 2">NBRC 102420</strain>
    </source>
</reference>
<proteinExistence type="predicted"/>
<comment type="caution">
    <text evidence="1">The sequence shown here is derived from an EMBL/GenBank/DDBJ whole genome shotgun (WGS) entry which is preliminary data.</text>
</comment>
<accession>A0A090V7G2</accession>
<evidence type="ECO:0000313" key="2">
    <source>
        <dbReference type="Proteomes" id="UP000029462"/>
    </source>
</evidence>
<dbReference type="EMBL" id="BBMZ01000015">
    <property type="protein sequence ID" value="GAL59204.1"/>
    <property type="molecule type" value="Genomic_DNA"/>
</dbReference>
<evidence type="ECO:0000313" key="1">
    <source>
        <dbReference type="EMBL" id="GAL59204.1"/>
    </source>
</evidence>
<dbReference type="OrthoDB" id="9807532at2"/>
<name>A0A090V7G2_PSEVU</name>
<dbReference type="Pfam" id="PF02566">
    <property type="entry name" value="OsmC"/>
    <property type="match status" value="1"/>
</dbReference>
<dbReference type="SUPFAM" id="SSF82784">
    <property type="entry name" value="OsmC-like"/>
    <property type="match status" value="1"/>
</dbReference>
<dbReference type="PANTHER" id="PTHR42830:SF2">
    <property type="entry name" value="OSMC_OHR FAMILY PROTEIN"/>
    <property type="match status" value="1"/>
</dbReference>